<protein>
    <recommendedName>
        <fullName evidence="3">Conserved oligomeric Golgi complex subunit 8</fullName>
    </recommendedName>
    <alternativeName>
        <fullName evidence="8">Component of oligomeric Golgi complex 8</fullName>
    </alternativeName>
</protein>
<evidence type="ECO:0000256" key="2">
    <source>
        <dbReference type="ARBA" id="ARBA00006419"/>
    </source>
</evidence>
<evidence type="ECO:0000256" key="3">
    <source>
        <dbReference type="ARBA" id="ARBA00020983"/>
    </source>
</evidence>
<evidence type="ECO:0000256" key="5">
    <source>
        <dbReference type="ARBA" id="ARBA00022927"/>
    </source>
</evidence>
<feature type="region of interest" description="Disordered" evidence="9">
    <location>
        <begin position="203"/>
        <end position="226"/>
    </location>
</feature>
<keyword evidence="4" id="KW-0813">Transport</keyword>
<keyword evidence="11" id="KW-1185">Reference proteome</keyword>
<sequence>MTDHSPSSDWKPPGTARLTDLRASATRHRERREDLERKKEEVWDHARPLVKTLSGTQLELLARIDQVGDKAKTVHSAIPTTVTPTLIAFTQTMEKTLHCQKTPQSLLSHTEAIAHLASLPSLAKALIRAGKPEEALTLLEHAERQARRFPQVPFLQFIAEESRKARGILARELIRSCSLFSVPLPAFLSSLTLLKRVGVMREDEQGRIPPPPRLLQESRSDASTDSSGGEVVAWRVLDARLQDLRDTWSAWFALPDRGKALRLGLEAWLERFRALHSHARVGFPRYTLLQEDAMTQAVVELRDNPQEEHYGHRCPQQQWGLAEMQGYQGPVGIAACPQLPPFSVPSIL</sequence>
<comment type="subcellular location">
    <subcellularLocation>
        <location evidence="1">Golgi apparatus membrane</location>
        <topology evidence="1">Peripheral membrane protein</topology>
    </subcellularLocation>
</comment>
<gene>
    <name evidence="10" type="ORF">BJ684DRAFT_20677</name>
</gene>
<evidence type="ECO:0000256" key="1">
    <source>
        <dbReference type="ARBA" id="ARBA00004395"/>
    </source>
</evidence>
<keyword evidence="6" id="KW-0333">Golgi apparatus</keyword>
<dbReference type="AlphaFoldDB" id="A0A4P9Y296"/>
<name>A0A4P9Y296_9FUNG</name>
<comment type="similarity">
    <text evidence="2">Belongs to the COG8 family.</text>
</comment>
<evidence type="ECO:0000256" key="8">
    <source>
        <dbReference type="ARBA" id="ARBA00031347"/>
    </source>
</evidence>
<dbReference type="GO" id="GO:0015031">
    <property type="term" value="P:protein transport"/>
    <property type="evidence" value="ECO:0007669"/>
    <property type="project" value="UniProtKB-KW"/>
</dbReference>
<evidence type="ECO:0000256" key="7">
    <source>
        <dbReference type="ARBA" id="ARBA00023136"/>
    </source>
</evidence>
<proteinExistence type="inferred from homology"/>
<evidence type="ECO:0000256" key="4">
    <source>
        <dbReference type="ARBA" id="ARBA00022448"/>
    </source>
</evidence>
<dbReference type="EMBL" id="KZ988200">
    <property type="protein sequence ID" value="RKP12804.1"/>
    <property type="molecule type" value="Genomic_DNA"/>
</dbReference>
<dbReference type="OrthoDB" id="10453279at2759"/>
<dbReference type="Proteomes" id="UP000267251">
    <property type="component" value="Unassembled WGS sequence"/>
</dbReference>
<dbReference type="GO" id="GO:0017119">
    <property type="term" value="C:Golgi transport complex"/>
    <property type="evidence" value="ECO:0007669"/>
    <property type="project" value="InterPro"/>
</dbReference>
<feature type="region of interest" description="Disordered" evidence="9">
    <location>
        <begin position="1"/>
        <end position="39"/>
    </location>
</feature>
<dbReference type="PANTHER" id="PTHR21311:SF0">
    <property type="entry name" value="CONSERVED OLIGOMERIC GOLGI COMPLEX SUBUNIT 8"/>
    <property type="match status" value="1"/>
</dbReference>
<evidence type="ECO:0000256" key="9">
    <source>
        <dbReference type="SAM" id="MobiDB-lite"/>
    </source>
</evidence>
<accession>A0A4P9Y296</accession>
<dbReference type="GO" id="GO:0006891">
    <property type="term" value="P:intra-Golgi vesicle-mediated transport"/>
    <property type="evidence" value="ECO:0007669"/>
    <property type="project" value="TreeGrafter"/>
</dbReference>
<evidence type="ECO:0000313" key="10">
    <source>
        <dbReference type="EMBL" id="RKP12804.1"/>
    </source>
</evidence>
<keyword evidence="5" id="KW-0653">Protein transport</keyword>
<keyword evidence="7" id="KW-0472">Membrane</keyword>
<dbReference type="InterPro" id="IPR007255">
    <property type="entry name" value="COG8"/>
</dbReference>
<dbReference type="GO" id="GO:0000139">
    <property type="term" value="C:Golgi membrane"/>
    <property type="evidence" value="ECO:0007669"/>
    <property type="project" value="UniProtKB-SubCell"/>
</dbReference>
<organism evidence="10 11">
    <name type="scientific">Piptocephalis cylindrospora</name>
    <dbReference type="NCBI Taxonomy" id="1907219"/>
    <lineage>
        <taxon>Eukaryota</taxon>
        <taxon>Fungi</taxon>
        <taxon>Fungi incertae sedis</taxon>
        <taxon>Zoopagomycota</taxon>
        <taxon>Zoopagomycotina</taxon>
        <taxon>Zoopagomycetes</taxon>
        <taxon>Zoopagales</taxon>
        <taxon>Piptocephalidaceae</taxon>
        <taxon>Piptocephalis</taxon>
    </lineage>
</organism>
<dbReference type="Pfam" id="PF04124">
    <property type="entry name" value="Dor1"/>
    <property type="match status" value="1"/>
</dbReference>
<evidence type="ECO:0000256" key="6">
    <source>
        <dbReference type="ARBA" id="ARBA00023034"/>
    </source>
</evidence>
<reference evidence="11" key="1">
    <citation type="journal article" date="2018" name="Nat. Microbiol.">
        <title>Leveraging single-cell genomics to expand the fungal tree of life.</title>
        <authorList>
            <person name="Ahrendt S.R."/>
            <person name="Quandt C.A."/>
            <person name="Ciobanu D."/>
            <person name="Clum A."/>
            <person name="Salamov A."/>
            <person name="Andreopoulos B."/>
            <person name="Cheng J.F."/>
            <person name="Woyke T."/>
            <person name="Pelin A."/>
            <person name="Henrissat B."/>
            <person name="Reynolds N.K."/>
            <person name="Benny G.L."/>
            <person name="Smith M.E."/>
            <person name="James T.Y."/>
            <person name="Grigoriev I.V."/>
        </authorList>
    </citation>
    <scope>NUCLEOTIDE SEQUENCE [LARGE SCALE GENOMIC DNA]</scope>
</reference>
<evidence type="ECO:0000313" key="11">
    <source>
        <dbReference type="Proteomes" id="UP000267251"/>
    </source>
</evidence>
<dbReference type="PANTHER" id="PTHR21311">
    <property type="entry name" value="CONSERVED OLIGOMERIC GOLGI COMPLEX COMPONENT 8"/>
    <property type="match status" value="1"/>
</dbReference>